<dbReference type="AlphaFoldDB" id="A0A397HFX0"/>
<feature type="domain" description="Alpha-type protein kinase" evidence="7">
    <location>
        <begin position="363"/>
        <end position="581"/>
    </location>
</feature>
<accession>A0A397HFX0</accession>
<evidence type="ECO:0000259" key="7">
    <source>
        <dbReference type="PROSITE" id="PS51158"/>
    </source>
</evidence>
<keyword evidence="4" id="KW-0808">Transferase</keyword>
<dbReference type="SUPFAM" id="SSF56112">
    <property type="entry name" value="Protein kinase-like (PK-like)"/>
    <property type="match status" value="1"/>
</dbReference>
<name>A0A397HFX0_9GLOM</name>
<evidence type="ECO:0000313" key="8">
    <source>
        <dbReference type="EMBL" id="RHZ61857.1"/>
    </source>
</evidence>
<sequence length="586" mass="66243">MKKNFGTGKRETITNATATTSASSISSLTSSFLRDFDRLNLSEQRLDRYDNEILSSLTSNRSTIRPTTSSNETTRINKREAITNRREKAISKTLANIERTMKVDLCYVLDCTGSMSSHIAAAKDCILQVMEYIKNTNPCIRVQVGFCGYRDHCDNLNKVAPRLQVFDFTSSHQEFRNNLATVPATGGGDLPEDVLGGLNAAITQMTWHDGTRVILHIGDAPPHGRRFTNSTDSYPDSYPDGDPNGLTAESVLKKMQSKEINYFFGKITQSTDTMVQIFRSIIGEFPVFDLLGGDPIDLINKFVRATTLSITTSVTLTSSLGSRSTNSSKQRSDLWINPKVPNWQFRPNQTGVILGYNLPETLNELKDQRHFKKENLFSRKFYFKIAPHPFSAGVEKYAYYAVDTAKNPPQKMVMKEYLQDKSENSFEKYLEAVEISAITSYLSKKFNLIARMKNIPLVNFLEAKVVRAAIDNKTRYYVTEPELLNAEFKRFNSNSGVIVEFRPTLEAFAHFTYVHTKGYLMICDLQGIELTNKFLLTDAAIHCIDPMRFGRTNLGKKGIDKRFLANHKCNDICRKLGIANDLYLFS</sequence>
<comment type="subcellular location">
    <subcellularLocation>
        <location evidence="1">Secreted</location>
    </subcellularLocation>
</comment>
<evidence type="ECO:0000256" key="6">
    <source>
        <dbReference type="ARBA" id="ARBA00022777"/>
    </source>
</evidence>
<evidence type="ECO:0000256" key="3">
    <source>
        <dbReference type="ARBA" id="ARBA00022527"/>
    </source>
</evidence>
<keyword evidence="9" id="KW-1185">Reference proteome</keyword>
<dbReference type="CDD" id="cd00198">
    <property type="entry name" value="vWFA"/>
    <property type="match status" value="1"/>
</dbReference>
<dbReference type="CDD" id="cd16970">
    <property type="entry name" value="Alpha_kinase_VwkA_like"/>
    <property type="match status" value="1"/>
</dbReference>
<organism evidence="8 9">
    <name type="scientific">Diversispora epigaea</name>
    <dbReference type="NCBI Taxonomy" id="1348612"/>
    <lineage>
        <taxon>Eukaryota</taxon>
        <taxon>Fungi</taxon>
        <taxon>Fungi incertae sedis</taxon>
        <taxon>Mucoromycota</taxon>
        <taxon>Glomeromycotina</taxon>
        <taxon>Glomeromycetes</taxon>
        <taxon>Diversisporales</taxon>
        <taxon>Diversisporaceae</taxon>
        <taxon>Diversispora</taxon>
    </lineage>
</organism>
<dbReference type="OrthoDB" id="301415at2759"/>
<dbReference type="PROSITE" id="PS51158">
    <property type="entry name" value="ALPHA_KINASE"/>
    <property type="match status" value="1"/>
</dbReference>
<dbReference type="InterPro" id="IPR011009">
    <property type="entry name" value="Kinase-like_dom_sf"/>
</dbReference>
<proteinExistence type="predicted"/>
<protein>
    <recommendedName>
        <fullName evidence="7">Alpha-type protein kinase domain-containing protein</fullName>
    </recommendedName>
</protein>
<reference evidence="8 9" key="1">
    <citation type="submission" date="2018-08" db="EMBL/GenBank/DDBJ databases">
        <title>Genome and evolution of the arbuscular mycorrhizal fungus Diversispora epigaea (formerly Glomus versiforme) and its bacterial endosymbionts.</title>
        <authorList>
            <person name="Sun X."/>
            <person name="Fei Z."/>
            <person name="Harrison M."/>
        </authorList>
    </citation>
    <scope>NUCLEOTIDE SEQUENCE [LARGE SCALE GENOMIC DNA]</scope>
    <source>
        <strain evidence="8 9">IT104</strain>
    </source>
</reference>
<evidence type="ECO:0000313" key="9">
    <source>
        <dbReference type="Proteomes" id="UP000266861"/>
    </source>
</evidence>
<keyword evidence="2" id="KW-0964">Secreted</keyword>
<evidence type="ECO:0000256" key="5">
    <source>
        <dbReference type="ARBA" id="ARBA00022729"/>
    </source>
</evidence>
<dbReference type="InterPro" id="IPR052969">
    <property type="entry name" value="Thr-specific_kinase-like"/>
</dbReference>
<dbReference type="PANTHER" id="PTHR47763">
    <property type="entry name" value="ALPHA-PROTEIN KINASE VWKA"/>
    <property type="match status" value="1"/>
</dbReference>
<evidence type="ECO:0000256" key="4">
    <source>
        <dbReference type="ARBA" id="ARBA00022679"/>
    </source>
</evidence>
<dbReference type="InterPro" id="IPR004166">
    <property type="entry name" value="a-kinase_dom"/>
</dbReference>
<keyword evidence="6" id="KW-0418">Kinase</keyword>
<dbReference type="EMBL" id="PQFF01000315">
    <property type="protein sequence ID" value="RHZ61857.1"/>
    <property type="molecule type" value="Genomic_DNA"/>
</dbReference>
<dbReference type="GO" id="GO:0004674">
    <property type="term" value="F:protein serine/threonine kinase activity"/>
    <property type="evidence" value="ECO:0007669"/>
    <property type="project" value="UniProtKB-KW"/>
</dbReference>
<dbReference type="PANTHER" id="PTHR47763:SF4">
    <property type="entry name" value="ALPHA-PROTEIN KINASE VWKA"/>
    <property type="match status" value="1"/>
</dbReference>
<dbReference type="Pfam" id="PF25106">
    <property type="entry name" value="VWA_4"/>
    <property type="match status" value="1"/>
</dbReference>
<dbReference type="Gene3D" id="3.30.200.20">
    <property type="entry name" value="Phosphorylase Kinase, domain 1"/>
    <property type="match status" value="1"/>
</dbReference>
<dbReference type="Gene3D" id="3.20.200.10">
    <property type="entry name" value="MHCK/EF2 kinase"/>
    <property type="match status" value="1"/>
</dbReference>
<dbReference type="GO" id="GO:0005524">
    <property type="term" value="F:ATP binding"/>
    <property type="evidence" value="ECO:0007669"/>
    <property type="project" value="InterPro"/>
</dbReference>
<dbReference type="SUPFAM" id="SSF53300">
    <property type="entry name" value="vWA-like"/>
    <property type="match status" value="1"/>
</dbReference>
<dbReference type="Pfam" id="PF02816">
    <property type="entry name" value="Alpha_kinase"/>
    <property type="match status" value="1"/>
</dbReference>
<gene>
    <name evidence="8" type="ORF">Glove_345g11</name>
</gene>
<evidence type="ECO:0000256" key="1">
    <source>
        <dbReference type="ARBA" id="ARBA00004613"/>
    </source>
</evidence>
<dbReference type="Gene3D" id="3.40.50.410">
    <property type="entry name" value="von Willebrand factor, type A domain"/>
    <property type="match status" value="1"/>
</dbReference>
<dbReference type="InterPro" id="IPR056861">
    <property type="entry name" value="HMCN1-like_VWA"/>
</dbReference>
<dbReference type="Proteomes" id="UP000266861">
    <property type="component" value="Unassembled WGS sequence"/>
</dbReference>
<evidence type="ECO:0000256" key="2">
    <source>
        <dbReference type="ARBA" id="ARBA00022525"/>
    </source>
</evidence>
<keyword evidence="3" id="KW-0723">Serine/threonine-protein kinase</keyword>
<comment type="caution">
    <text evidence="8">The sequence shown here is derived from an EMBL/GenBank/DDBJ whole genome shotgun (WGS) entry which is preliminary data.</text>
</comment>
<dbReference type="SMART" id="SM00811">
    <property type="entry name" value="Alpha_kinase"/>
    <property type="match status" value="1"/>
</dbReference>
<dbReference type="STRING" id="1348612.A0A397HFX0"/>
<keyword evidence="5" id="KW-0732">Signal</keyword>
<dbReference type="InterPro" id="IPR036465">
    <property type="entry name" value="vWFA_dom_sf"/>
</dbReference>